<dbReference type="Proteomes" id="UP001345963">
    <property type="component" value="Unassembled WGS sequence"/>
</dbReference>
<protein>
    <submittedName>
        <fullName evidence="1">Uncharacterized protein</fullName>
    </submittedName>
</protein>
<reference evidence="1 2" key="1">
    <citation type="submission" date="2021-07" db="EMBL/GenBank/DDBJ databases">
        <authorList>
            <person name="Palmer J.M."/>
        </authorList>
    </citation>
    <scope>NUCLEOTIDE SEQUENCE [LARGE SCALE GENOMIC DNA]</scope>
    <source>
        <strain evidence="1 2">AT_MEX2019</strain>
        <tissue evidence="1">Muscle</tissue>
    </source>
</reference>
<organism evidence="1 2">
    <name type="scientific">Ataeniobius toweri</name>
    <dbReference type="NCBI Taxonomy" id="208326"/>
    <lineage>
        <taxon>Eukaryota</taxon>
        <taxon>Metazoa</taxon>
        <taxon>Chordata</taxon>
        <taxon>Craniata</taxon>
        <taxon>Vertebrata</taxon>
        <taxon>Euteleostomi</taxon>
        <taxon>Actinopterygii</taxon>
        <taxon>Neopterygii</taxon>
        <taxon>Teleostei</taxon>
        <taxon>Neoteleostei</taxon>
        <taxon>Acanthomorphata</taxon>
        <taxon>Ovalentaria</taxon>
        <taxon>Atherinomorphae</taxon>
        <taxon>Cyprinodontiformes</taxon>
        <taxon>Goodeidae</taxon>
        <taxon>Ataeniobius</taxon>
    </lineage>
</organism>
<evidence type="ECO:0000313" key="1">
    <source>
        <dbReference type="EMBL" id="MED6262594.1"/>
    </source>
</evidence>
<evidence type="ECO:0000313" key="2">
    <source>
        <dbReference type="Proteomes" id="UP001345963"/>
    </source>
</evidence>
<comment type="caution">
    <text evidence="1">The sequence shown here is derived from an EMBL/GenBank/DDBJ whole genome shotgun (WGS) entry which is preliminary data.</text>
</comment>
<name>A0ABU7CJ11_9TELE</name>
<accession>A0ABU7CJ11</accession>
<dbReference type="EMBL" id="JAHUTI010093361">
    <property type="protein sequence ID" value="MED6262594.1"/>
    <property type="molecule type" value="Genomic_DNA"/>
</dbReference>
<keyword evidence="2" id="KW-1185">Reference proteome</keyword>
<sequence>MDLLPLKCLCTLRNKQKKIGRGQKAPREQEECTEKVGIKVVKMPRQRLFHTHFAAVDSTMNSNTTQCEELMLQRKETRGSRRWMNCQGKAREKVRKKRKNRDHILKMKLEYQLLQ</sequence>
<proteinExistence type="predicted"/>
<gene>
    <name evidence="1" type="ORF">ATANTOWER_022285</name>
</gene>